<dbReference type="RefSeq" id="XP_002174007.2">
    <property type="nucleotide sequence ID" value="XM_002173971.2"/>
</dbReference>
<feature type="region of interest" description="Disordered" evidence="6">
    <location>
        <begin position="477"/>
        <end position="507"/>
    </location>
</feature>
<evidence type="ECO:0000256" key="2">
    <source>
        <dbReference type="ARBA" id="ARBA00022553"/>
    </source>
</evidence>
<feature type="region of interest" description="Disordered" evidence="6">
    <location>
        <begin position="287"/>
        <end position="306"/>
    </location>
</feature>
<dbReference type="Pfam" id="PF04182">
    <property type="entry name" value="B-block_TFIIIC"/>
    <property type="match status" value="1"/>
</dbReference>
<evidence type="ECO:0000256" key="3">
    <source>
        <dbReference type="ARBA" id="ARBA00023125"/>
    </source>
</evidence>
<keyword evidence="4" id="KW-0804">Transcription</keyword>
<dbReference type="GeneID" id="7049478"/>
<dbReference type="InterPro" id="IPR007309">
    <property type="entry name" value="TFIIIC_Bblock-bd"/>
</dbReference>
<evidence type="ECO:0000313" key="11">
    <source>
        <dbReference type="Proteomes" id="UP000001744"/>
    </source>
</evidence>
<dbReference type="GO" id="GO:0000995">
    <property type="term" value="F:RNA polymerase III general transcription initiation factor activity"/>
    <property type="evidence" value="ECO:0007669"/>
    <property type="project" value="EnsemblFungi"/>
</dbReference>
<dbReference type="OrthoDB" id="68020at2759"/>
<evidence type="ECO:0000259" key="8">
    <source>
        <dbReference type="Pfam" id="PF20222"/>
    </source>
</evidence>
<keyword evidence="2" id="KW-0597">Phosphoprotein</keyword>
<protein>
    <submittedName>
        <fullName evidence="9">Transcription factor tfiiic complex b box binding subunit sfc3</fullName>
    </submittedName>
</protein>
<dbReference type="Proteomes" id="UP000001744">
    <property type="component" value="Unassembled WGS sequence"/>
</dbReference>
<dbReference type="STRING" id="402676.B6K193"/>
<feature type="region of interest" description="Disordered" evidence="6">
    <location>
        <begin position="825"/>
        <end position="849"/>
    </location>
</feature>
<feature type="compositionally biased region" description="Basic residues" evidence="6">
    <location>
        <begin position="483"/>
        <end position="492"/>
    </location>
</feature>
<dbReference type="HOGENOM" id="CLU_260174_0_0_1"/>
<comment type="subcellular location">
    <subcellularLocation>
        <location evidence="1">Nucleus</location>
    </subcellularLocation>
</comment>
<feature type="domain" description="Transcription factor tau subunit sfc3/Tfc3 C-terminal" evidence="8">
    <location>
        <begin position="880"/>
        <end position="941"/>
    </location>
</feature>
<proteinExistence type="predicted"/>
<dbReference type="GO" id="GO:0043035">
    <property type="term" value="F:chromatin insulator sequence binding"/>
    <property type="evidence" value="ECO:0007669"/>
    <property type="project" value="EnsemblFungi"/>
</dbReference>
<evidence type="ECO:0000313" key="10">
    <source>
        <dbReference type="JaponicusDB" id="SJAG_02815"/>
    </source>
</evidence>
<dbReference type="PANTHER" id="PTHR15180">
    <property type="entry name" value="GENERAL TRANSCRIPTION FACTOR 3C POLYPEPTIDE 1"/>
    <property type="match status" value="1"/>
</dbReference>
<feature type="region of interest" description="Disordered" evidence="6">
    <location>
        <begin position="1025"/>
        <end position="1051"/>
    </location>
</feature>
<organism evidence="9 11">
    <name type="scientific">Schizosaccharomyces japonicus (strain yFS275 / FY16936)</name>
    <name type="common">Fission yeast</name>
    <dbReference type="NCBI Taxonomy" id="402676"/>
    <lineage>
        <taxon>Eukaryota</taxon>
        <taxon>Fungi</taxon>
        <taxon>Dikarya</taxon>
        <taxon>Ascomycota</taxon>
        <taxon>Taphrinomycotina</taxon>
        <taxon>Schizosaccharomycetes</taxon>
        <taxon>Schizosaccharomycetales</taxon>
        <taxon>Schizosaccharomycetaceae</taxon>
        <taxon>Schizosaccharomyces</taxon>
    </lineage>
</organism>
<dbReference type="eggNOG" id="ENOG502S2X2">
    <property type="taxonomic scope" value="Eukaryota"/>
</dbReference>
<dbReference type="EMBL" id="KE651166">
    <property type="protein sequence ID" value="EEB07714.2"/>
    <property type="molecule type" value="Genomic_DNA"/>
</dbReference>
<dbReference type="GO" id="GO:0042791">
    <property type="term" value="P:5S class rRNA transcription by RNA polymerase III"/>
    <property type="evidence" value="ECO:0000318"/>
    <property type="project" value="GO_Central"/>
</dbReference>
<dbReference type="JaponicusDB" id="SJAG_02815">
    <property type="gene designation" value="sfc3"/>
</dbReference>
<reference evidence="9 11" key="1">
    <citation type="journal article" date="2011" name="Science">
        <title>Comparative functional genomics of the fission yeasts.</title>
        <authorList>
            <person name="Rhind N."/>
            <person name="Chen Z."/>
            <person name="Yassour M."/>
            <person name="Thompson D.A."/>
            <person name="Haas B.J."/>
            <person name="Habib N."/>
            <person name="Wapinski I."/>
            <person name="Roy S."/>
            <person name="Lin M.F."/>
            <person name="Heiman D.I."/>
            <person name="Young S.K."/>
            <person name="Furuya K."/>
            <person name="Guo Y."/>
            <person name="Pidoux A."/>
            <person name="Chen H.M."/>
            <person name="Robbertse B."/>
            <person name="Goldberg J.M."/>
            <person name="Aoki K."/>
            <person name="Bayne E.H."/>
            <person name="Berlin A.M."/>
            <person name="Desjardins C.A."/>
            <person name="Dobbs E."/>
            <person name="Dukaj L."/>
            <person name="Fan L."/>
            <person name="FitzGerald M.G."/>
            <person name="French C."/>
            <person name="Gujja S."/>
            <person name="Hansen K."/>
            <person name="Keifenheim D."/>
            <person name="Levin J.Z."/>
            <person name="Mosher R.A."/>
            <person name="Mueller C.A."/>
            <person name="Pfiffner J."/>
            <person name="Priest M."/>
            <person name="Russ C."/>
            <person name="Smialowska A."/>
            <person name="Swoboda P."/>
            <person name="Sykes S.M."/>
            <person name="Vaughn M."/>
            <person name="Vengrova S."/>
            <person name="Yoder R."/>
            <person name="Zeng Q."/>
            <person name="Allshire R."/>
            <person name="Baulcombe D."/>
            <person name="Birren B.W."/>
            <person name="Brown W."/>
            <person name="Ekwall K."/>
            <person name="Kellis M."/>
            <person name="Leatherwood J."/>
            <person name="Levin H."/>
            <person name="Margalit H."/>
            <person name="Martienssen R."/>
            <person name="Nieduszynski C.A."/>
            <person name="Spatafora J.W."/>
            <person name="Friedman N."/>
            <person name="Dalgaard J.Z."/>
            <person name="Baumann P."/>
            <person name="Niki H."/>
            <person name="Regev A."/>
            <person name="Nusbaum C."/>
        </authorList>
    </citation>
    <scope>NUCLEOTIDE SEQUENCE [LARGE SCALE GENOMIC DNA]</scope>
    <source>
        <strain evidence="11">yFS275 / FY16936</strain>
    </source>
</reference>
<dbReference type="Pfam" id="PF20222">
    <property type="entry name" value="DUF6581"/>
    <property type="match status" value="2"/>
</dbReference>
<dbReference type="InterPro" id="IPR044210">
    <property type="entry name" value="Tfc3-like"/>
</dbReference>
<feature type="domain" description="B-block binding subunit of TFIIIC" evidence="7">
    <location>
        <begin position="118"/>
        <end position="185"/>
    </location>
</feature>
<feature type="domain" description="Transcription factor tau subunit sfc3/Tfc3 C-terminal" evidence="8">
    <location>
        <begin position="944"/>
        <end position="1280"/>
    </location>
</feature>
<dbReference type="PANTHER" id="PTHR15180:SF1">
    <property type="entry name" value="GENERAL TRANSCRIPTION FACTOR 3C POLYPEPTIDE 1"/>
    <property type="match status" value="1"/>
</dbReference>
<feature type="compositionally biased region" description="Acidic residues" evidence="6">
    <location>
        <begin position="294"/>
        <end position="306"/>
    </location>
</feature>
<evidence type="ECO:0000256" key="5">
    <source>
        <dbReference type="ARBA" id="ARBA00023242"/>
    </source>
</evidence>
<dbReference type="VEuPathDB" id="FungiDB:SJAG_02815"/>
<keyword evidence="5" id="KW-0539">Nucleus</keyword>
<dbReference type="GO" id="GO:0006384">
    <property type="term" value="P:transcription initiation at RNA polymerase III promoter"/>
    <property type="evidence" value="ECO:0000318"/>
    <property type="project" value="GO_Central"/>
</dbReference>
<evidence type="ECO:0000313" key="9">
    <source>
        <dbReference type="EMBL" id="EEB07714.2"/>
    </source>
</evidence>
<name>B6K193_SCHJY</name>
<keyword evidence="3" id="KW-0238">DNA-binding</keyword>
<evidence type="ECO:0000256" key="6">
    <source>
        <dbReference type="SAM" id="MobiDB-lite"/>
    </source>
</evidence>
<keyword evidence="11" id="KW-1185">Reference proteome</keyword>
<accession>B6K193</accession>
<evidence type="ECO:0000256" key="1">
    <source>
        <dbReference type="ARBA" id="ARBA00004123"/>
    </source>
</evidence>
<evidence type="ECO:0000256" key="4">
    <source>
        <dbReference type="ARBA" id="ARBA00023163"/>
    </source>
</evidence>
<dbReference type="InterPro" id="IPR046488">
    <property type="entry name" value="Sfc3/Tfc3_C"/>
</dbReference>
<sequence length="1322" mass="150309">MDLLVRHCSEEIALDGTSGCHVDRLWFFAERFYAKQGIVQNIDEDFKAFLWPFILRQDGIEVWIQHPKTTAASLITDITENYRAITEDEKRQLVLRASEDRQWLTLTYKTKEDSKVQPLAFELLSCISKHREEGVDRIQLCKEAGQEARSVYGRIQALEDAGLISKIAIHKNKNLTALLVLKRFENENKTLRDTVAQVSGKPIYNTEKIRKDICDIVGSQKNGICRHVDACRLVNLSNNKWERKYFARQVRNLYRDGYVKKCLSQSRNSDRSVRCIQFIRSYIPHSSNVPESQISDDDLEGEDDVEEDESLFDTKSEIDASTIQDVTELPQWMPMWIRFQSVEYQCYRTIRDQGTRGALTLHLLNTLTGENYVKPLSKMLEALVDNVAYVPPHLSHLAIVRAEDKTRKSRQYRYFTWSSQADRLLQDGLSLESVSASVPMVNESAGELPPVDHTQFINPIVASAMGQSSPMFSLMSPDGMGSVRRKRGRPRKNTQPMLPEPQPVHPLQVVNASPTSAIKKELQMASDLSIPPTPSLLNFAKTNDGLAIASPFSSESLAKMNPETGDVSQLSNVSKMGTPSKDYYSSTSQPVSVFSTPTPAFVQREHLDRLRVSTPPVKRPRLNTVDFLSLQRQTLLLAYLDSQNGVFEVGNHCLEAIADLNMRRNPDAGRTVMDRRTFSGIVTKLIQSKKVRKVVMAFENGAGTLQKREIIIRYDISMDDPRIQQMKEVVKKRIQEQSISNRKPLTVLHDVEFDVLKKSRKKPKPTVAAPVRKQPRVQELNNAQKMKASATIAAKEAKRRSKVKTEKSGVDKVFDEGRRLLESLAPSVEKLTPGSSPALEKSGSKSTYVRQRKDRYALGSDDENEELPMGPLIIKRSVKRLRHDFSSEEDDTLVRAVTITQFFYGGNNRLIKWKAVHKCLPHRPLDLLGRHFTTIRQGDLEPVPENSDEFNPEAYVEASRRPYLLTNNVSSDLNFPESMEELNTRYDIQEIPLVFVPKNHVFDTFVSATSRINAFADTGFIIPSSEITDTNDNDENAGDNKDERQQSELQDQELDNELIFQAKSTIKSIVAIPNDSYDSEFAKSRLLVYPEKVLILAHQELLKNRITSRVHSEVTRLQPGRNFQFTEKFANSIKSLLSPLFLPQANQFSRYLTDGFSAGKSHLLQELSNNGTVGCVLDLLSQRLIDISIVRSKFTEAGITEGYKTRLLERDNINLGLVLTKRADASDPFDSTVTARPPKQEPRLWLDGKAEFIKKIWLEILHAILHQLMRKPGISRAQLAYLLYPGLERREFDEVLNYVIASRAAREDDGLFLNHGYYNYLW</sequence>
<evidence type="ECO:0000259" key="7">
    <source>
        <dbReference type="Pfam" id="PF04182"/>
    </source>
</evidence>
<dbReference type="OMA" id="MSSMIQR"/>
<dbReference type="GO" id="GO:0000127">
    <property type="term" value="C:transcription factor TFIIIC complex"/>
    <property type="evidence" value="ECO:0000318"/>
    <property type="project" value="GO_Central"/>
</dbReference>
<dbReference type="GO" id="GO:0005634">
    <property type="term" value="C:nucleus"/>
    <property type="evidence" value="ECO:0007669"/>
    <property type="project" value="UniProtKB-SubCell"/>
</dbReference>
<gene>
    <name evidence="10" type="primary">sfc3</name>
    <name evidence="9" type="ORF">SJAG_02815</name>
</gene>